<keyword evidence="2 7" id="KW-0238">DNA-binding</keyword>
<name>A0A4Q9QXC4_9GAMM</name>
<dbReference type="SMART" id="SM00421">
    <property type="entry name" value="HTH_LUXR"/>
    <property type="match status" value="1"/>
</dbReference>
<comment type="caution">
    <text evidence="7">The sequence shown here is derived from an EMBL/GenBank/DDBJ whole genome shotgun (WGS) entry which is preliminary data.</text>
</comment>
<proteinExistence type="predicted"/>
<dbReference type="CDD" id="cd06170">
    <property type="entry name" value="LuxR_C_like"/>
    <property type="match status" value="1"/>
</dbReference>
<dbReference type="InterPro" id="IPR011006">
    <property type="entry name" value="CheY-like_superfamily"/>
</dbReference>
<dbReference type="Pfam" id="PF00196">
    <property type="entry name" value="GerE"/>
    <property type="match status" value="1"/>
</dbReference>
<dbReference type="SMART" id="SM00448">
    <property type="entry name" value="REC"/>
    <property type="match status" value="1"/>
</dbReference>
<dbReference type="RefSeq" id="WP_131185912.1">
    <property type="nucleotide sequence ID" value="NZ_QJUO01000039.1"/>
</dbReference>
<protein>
    <submittedName>
        <fullName evidence="7">DNA-binding response regulator</fullName>
    </submittedName>
</protein>
<evidence type="ECO:0000313" key="7">
    <source>
        <dbReference type="EMBL" id="TBU89060.1"/>
    </source>
</evidence>
<dbReference type="InterPro" id="IPR016032">
    <property type="entry name" value="Sig_transdc_resp-reg_C-effctor"/>
</dbReference>
<dbReference type="AlphaFoldDB" id="A0A4Q9QXC4"/>
<dbReference type="OrthoDB" id="7055878at2"/>
<dbReference type="SUPFAM" id="SSF52172">
    <property type="entry name" value="CheY-like"/>
    <property type="match status" value="1"/>
</dbReference>
<evidence type="ECO:0000313" key="8">
    <source>
        <dbReference type="Proteomes" id="UP000292639"/>
    </source>
</evidence>
<dbReference type="Gene3D" id="3.40.50.2300">
    <property type="match status" value="1"/>
</dbReference>
<evidence type="ECO:0000256" key="4">
    <source>
        <dbReference type="PROSITE-ProRule" id="PRU00169"/>
    </source>
</evidence>
<dbReference type="CDD" id="cd00156">
    <property type="entry name" value="REC"/>
    <property type="match status" value="1"/>
</dbReference>
<dbReference type="PANTHER" id="PTHR43214">
    <property type="entry name" value="TWO-COMPONENT RESPONSE REGULATOR"/>
    <property type="match status" value="1"/>
</dbReference>
<dbReference type="Gene3D" id="1.10.10.10">
    <property type="entry name" value="Winged helix-like DNA-binding domain superfamily/Winged helix DNA-binding domain"/>
    <property type="match status" value="1"/>
</dbReference>
<evidence type="ECO:0000256" key="1">
    <source>
        <dbReference type="ARBA" id="ARBA00023015"/>
    </source>
</evidence>
<dbReference type="PROSITE" id="PS50043">
    <property type="entry name" value="HTH_LUXR_2"/>
    <property type="match status" value="1"/>
</dbReference>
<keyword evidence="4" id="KW-0597">Phosphoprotein</keyword>
<dbReference type="EMBL" id="QJUP01000035">
    <property type="protein sequence ID" value="TBU89060.1"/>
    <property type="molecule type" value="Genomic_DNA"/>
</dbReference>
<dbReference type="InterPro" id="IPR000792">
    <property type="entry name" value="Tscrpt_reg_LuxR_C"/>
</dbReference>
<sequence>MKPSMESREPYKLLIVDNEPLILEELEEFFNDHALSCTICNSPQEAIQRFEEDREINIVLSDLYMPGMTGIEMIASLRASAGKRIFESILLSGQSDKQDIIMALQSGVSDYLAKPLDLDAALASINRLRGVIEQRREAMELESIFKRLQSISSSLEEVYQEISQVKKPGQPHEPTVRMAGNGDSAALDKLSPRQLEVARLIARGLSNYQISHELTLSENTVKLYVSQILRITRLHNRTQLALALAPREYP</sequence>
<evidence type="ECO:0000259" key="6">
    <source>
        <dbReference type="PROSITE" id="PS50110"/>
    </source>
</evidence>
<evidence type="ECO:0000256" key="2">
    <source>
        <dbReference type="ARBA" id="ARBA00023125"/>
    </source>
</evidence>
<dbReference type="Pfam" id="PF00072">
    <property type="entry name" value="Response_reg"/>
    <property type="match status" value="1"/>
</dbReference>
<dbReference type="PANTHER" id="PTHR43214:SF41">
    <property type="entry name" value="NITRATE_NITRITE RESPONSE REGULATOR PROTEIN NARP"/>
    <property type="match status" value="1"/>
</dbReference>
<keyword evidence="3" id="KW-0804">Transcription</keyword>
<feature type="domain" description="Response regulatory" evidence="6">
    <location>
        <begin position="12"/>
        <end position="129"/>
    </location>
</feature>
<keyword evidence="1" id="KW-0805">Transcription regulation</keyword>
<feature type="modified residue" description="4-aspartylphosphate" evidence="4">
    <location>
        <position position="62"/>
    </location>
</feature>
<dbReference type="GO" id="GO:0000160">
    <property type="term" value="P:phosphorelay signal transduction system"/>
    <property type="evidence" value="ECO:0007669"/>
    <property type="project" value="InterPro"/>
</dbReference>
<dbReference type="Proteomes" id="UP000292639">
    <property type="component" value="Unassembled WGS sequence"/>
</dbReference>
<dbReference type="PRINTS" id="PR00038">
    <property type="entry name" value="HTHLUXR"/>
</dbReference>
<dbReference type="InterPro" id="IPR036388">
    <property type="entry name" value="WH-like_DNA-bd_sf"/>
</dbReference>
<keyword evidence="8" id="KW-1185">Reference proteome</keyword>
<feature type="domain" description="HTH luxR-type" evidence="5">
    <location>
        <begin position="183"/>
        <end position="249"/>
    </location>
</feature>
<organism evidence="7 8">
    <name type="scientific">Stutzerimonas kirkiae</name>
    <dbReference type="NCBI Taxonomy" id="2211392"/>
    <lineage>
        <taxon>Bacteria</taxon>
        <taxon>Pseudomonadati</taxon>
        <taxon>Pseudomonadota</taxon>
        <taxon>Gammaproteobacteria</taxon>
        <taxon>Pseudomonadales</taxon>
        <taxon>Pseudomonadaceae</taxon>
        <taxon>Stutzerimonas</taxon>
    </lineage>
</organism>
<evidence type="ECO:0000259" key="5">
    <source>
        <dbReference type="PROSITE" id="PS50043"/>
    </source>
</evidence>
<dbReference type="GO" id="GO:0006355">
    <property type="term" value="P:regulation of DNA-templated transcription"/>
    <property type="evidence" value="ECO:0007669"/>
    <property type="project" value="InterPro"/>
</dbReference>
<dbReference type="InterPro" id="IPR039420">
    <property type="entry name" value="WalR-like"/>
</dbReference>
<dbReference type="PROSITE" id="PS50110">
    <property type="entry name" value="RESPONSE_REGULATORY"/>
    <property type="match status" value="1"/>
</dbReference>
<accession>A0A4Q9QXC4</accession>
<dbReference type="GO" id="GO:0003677">
    <property type="term" value="F:DNA binding"/>
    <property type="evidence" value="ECO:0007669"/>
    <property type="project" value="UniProtKB-KW"/>
</dbReference>
<dbReference type="SUPFAM" id="SSF46894">
    <property type="entry name" value="C-terminal effector domain of the bipartite response regulators"/>
    <property type="match status" value="1"/>
</dbReference>
<evidence type="ECO:0000256" key="3">
    <source>
        <dbReference type="ARBA" id="ARBA00023163"/>
    </source>
</evidence>
<gene>
    <name evidence="7" type="ORF">DNJ96_17815</name>
</gene>
<dbReference type="InterPro" id="IPR001789">
    <property type="entry name" value="Sig_transdc_resp-reg_receiver"/>
</dbReference>
<reference evidence="7 8" key="1">
    <citation type="submission" date="2018-06" db="EMBL/GenBank/DDBJ databases">
        <title>Three novel Pseudomonas species isolated from symptomatic oak.</title>
        <authorList>
            <person name="Bueno-Gonzalez V."/>
            <person name="Brady C."/>
        </authorList>
    </citation>
    <scope>NUCLEOTIDE SEQUENCE [LARGE SCALE GENOMIC DNA]</scope>
    <source>
        <strain evidence="7 8">P17C</strain>
    </source>
</reference>